<sequence>MKHDSDQLANLINELSAYDTKFLDLSAAILQANHQNMYAIDLLSVAVLNRAIQLTNGFSLLAGNNNYLCAIPLIRMQLDNALRFYAFYLVQDGNKLFSHFIDGKPINRYRDKKGNLLTDNYLATSVDKIFPGVLAIYRNTSGHIHLSEQHLFATKEPKTNDKQPSRIAVGGNTDPFSPKLKINFASTMNEVNKLVYILLDQWRREKELKTNGPLVLALV</sequence>
<proteinExistence type="predicted"/>
<keyword evidence="2" id="KW-1185">Reference proteome</keyword>
<dbReference type="Proteomes" id="UP001589828">
    <property type="component" value="Unassembled WGS sequence"/>
</dbReference>
<organism evidence="1 2">
    <name type="scientific">Mucilaginibacter angelicae</name>
    <dbReference type="NCBI Taxonomy" id="869718"/>
    <lineage>
        <taxon>Bacteria</taxon>
        <taxon>Pseudomonadati</taxon>
        <taxon>Bacteroidota</taxon>
        <taxon>Sphingobacteriia</taxon>
        <taxon>Sphingobacteriales</taxon>
        <taxon>Sphingobacteriaceae</taxon>
        <taxon>Mucilaginibacter</taxon>
    </lineage>
</organism>
<reference evidence="1 2" key="1">
    <citation type="submission" date="2024-09" db="EMBL/GenBank/DDBJ databases">
        <authorList>
            <person name="Sun Q."/>
            <person name="Mori K."/>
        </authorList>
    </citation>
    <scope>NUCLEOTIDE SEQUENCE [LARGE SCALE GENOMIC DNA]</scope>
    <source>
        <strain evidence="1 2">NCAIM B.02415</strain>
    </source>
</reference>
<evidence type="ECO:0000313" key="2">
    <source>
        <dbReference type="Proteomes" id="UP001589828"/>
    </source>
</evidence>
<name>A0ABV6L2P0_9SPHI</name>
<protein>
    <submittedName>
        <fullName evidence="1">Uncharacterized protein</fullName>
    </submittedName>
</protein>
<gene>
    <name evidence="1" type="ORF">ACFFGT_04845</name>
</gene>
<comment type="caution">
    <text evidence="1">The sequence shown here is derived from an EMBL/GenBank/DDBJ whole genome shotgun (WGS) entry which is preliminary data.</text>
</comment>
<dbReference type="RefSeq" id="WP_377021376.1">
    <property type="nucleotide sequence ID" value="NZ_JBHLTS010000015.1"/>
</dbReference>
<dbReference type="EMBL" id="JBHLTS010000015">
    <property type="protein sequence ID" value="MFC0513512.1"/>
    <property type="molecule type" value="Genomic_DNA"/>
</dbReference>
<accession>A0ABV6L2P0</accession>
<evidence type="ECO:0000313" key="1">
    <source>
        <dbReference type="EMBL" id="MFC0513512.1"/>
    </source>
</evidence>